<accession>A0ACA9NCB1</accession>
<protein>
    <submittedName>
        <fullName evidence="1">7073_t:CDS:1</fullName>
    </submittedName>
</protein>
<keyword evidence="2" id="KW-1185">Reference proteome</keyword>
<evidence type="ECO:0000313" key="1">
    <source>
        <dbReference type="EMBL" id="CAG8645976.1"/>
    </source>
</evidence>
<reference evidence="1" key="1">
    <citation type="submission" date="2021-06" db="EMBL/GenBank/DDBJ databases">
        <authorList>
            <person name="Kallberg Y."/>
            <person name="Tangrot J."/>
            <person name="Rosling A."/>
        </authorList>
    </citation>
    <scope>NUCLEOTIDE SEQUENCE</scope>
    <source>
        <strain evidence="1">CL356</strain>
    </source>
</reference>
<name>A0ACA9NCB1_9GLOM</name>
<proteinExistence type="predicted"/>
<dbReference type="EMBL" id="CAJVPT010020101">
    <property type="protein sequence ID" value="CAG8645976.1"/>
    <property type="molecule type" value="Genomic_DNA"/>
</dbReference>
<gene>
    <name evidence="1" type="ORF">ACOLOM_LOCUS8100</name>
</gene>
<dbReference type="Proteomes" id="UP000789525">
    <property type="component" value="Unassembled WGS sequence"/>
</dbReference>
<feature type="non-terminal residue" evidence="1">
    <location>
        <position position="448"/>
    </location>
</feature>
<sequence>MKNSVIDSGTEVNAQQLAIYAQIPPESSSTESSIPNHDDILSYDLDEIEDRYSYRVNDDVDISDSELSSPSSLFASKDNNLLANTNFYEALLKKQSGSGNNIINDKENHIKGSLSTADDRSSTLSLMEAHSKYNISHDDKMNNVTTEDSSLNLPSINDCDDAIKDSSLTRCVNESLFRFHLEFGHEIFRYAGENLEIQLQEEIKSDSLLLRLIARKCKDISNLTEVSIDNNVLRFNLTRSVTCRRLVGKLLPMKVVNIISGVAALWGISEGPEEPSLVKFDPVNNLELIILNEANSHFSFNVPEGLAFRLKEDKITFELVPNDVSSRFLKRIEEEVVSRVTARIDDAYLKDDSFLYTRFIHFANNINSESREIVRGMILQMLVRDHVHELIENTRSLLTSTFTRGIVYLQRGKEDLSAFEIISQQLEDHKSVIMKTVLNNEGKQTWLL</sequence>
<comment type="caution">
    <text evidence="1">The sequence shown here is derived from an EMBL/GenBank/DDBJ whole genome shotgun (WGS) entry which is preliminary data.</text>
</comment>
<organism evidence="1 2">
    <name type="scientific">Acaulospora colombiana</name>
    <dbReference type="NCBI Taxonomy" id="27376"/>
    <lineage>
        <taxon>Eukaryota</taxon>
        <taxon>Fungi</taxon>
        <taxon>Fungi incertae sedis</taxon>
        <taxon>Mucoromycota</taxon>
        <taxon>Glomeromycotina</taxon>
        <taxon>Glomeromycetes</taxon>
        <taxon>Diversisporales</taxon>
        <taxon>Acaulosporaceae</taxon>
        <taxon>Acaulospora</taxon>
    </lineage>
</organism>
<evidence type="ECO:0000313" key="2">
    <source>
        <dbReference type="Proteomes" id="UP000789525"/>
    </source>
</evidence>